<dbReference type="Proteomes" id="UP000191171">
    <property type="component" value="Unassembled WGS sequence"/>
</dbReference>
<name>A0A1S9M0V7_ENTFC</name>
<organism evidence="1 2">
    <name type="scientific">Enterococcus faecium</name>
    <name type="common">Streptococcus faecium</name>
    <dbReference type="NCBI Taxonomy" id="1352"/>
    <lineage>
        <taxon>Bacteria</taxon>
        <taxon>Bacillati</taxon>
        <taxon>Bacillota</taxon>
        <taxon>Bacilli</taxon>
        <taxon>Lactobacillales</taxon>
        <taxon>Enterococcaceae</taxon>
        <taxon>Enterococcus</taxon>
    </lineage>
</organism>
<dbReference type="AlphaFoldDB" id="A0A1S9M0V7"/>
<dbReference type="EMBL" id="MVGJ01000059">
    <property type="protein sequence ID" value="OOL82200.1"/>
    <property type="molecule type" value="Genomic_DNA"/>
</dbReference>
<protein>
    <submittedName>
        <fullName evidence="1">Uncharacterized protein</fullName>
    </submittedName>
</protein>
<sequence>MFSVYPRKAQKVFIIAILVKKFRKTLVIIRFGEINVQSKDKNQKDSSGTKCLSVR</sequence>
<gene>
    <name evidence="1" type="ORF">B1P95_10600</name>
</gene>
<evidence type="ECO:0000313" key="1">
    <source>
        <dbReference type="EMBL" id="OOL82200.1"/>
    </source>
</evidence>
<accession>A0A1S9M0V7</accession>
<proteinExistence type="predicted"/>
<reference evidence="1 2" key="1">
    <citation type="submission" date="2017-02" db="EMBL/GenBank/DDBJ databases">
        <title>Clonality and virulence of isolates of VRE in Hematopoietic Stem Cell Transplanted (HSCT) patients.</title>
        <authorList>
            <person name="Marchi A.P."/>
            <person name="Martins R.C."/>
            <person name="Marie S.K."/>
            <person name="Levin A.S."/>
            <person name="Costa S.F."/>
        </authorList>
    </citation>
    <scope>NUCLEOTIDE SEQUENCE [LARGE SCALE GENOMIC DNA]</scope>
    <source>
        <strain evidence="1 2">LIM1759</strain>
    </source>
</reference>
<evidence type="ECO:0000313" key="2">
    <source>
        <dbReference type="Proteomes" id="UP000191171"/>
    </source>
</evidence>
<comment type="caution">
    <text evidence="1">The sequence shown here is derived from an EMBL/GenBank/DDBJ whole genome shotgun (WGS) entry which is preliminary data.</text>
</comment>